<evidence type="ECO:0000313" key="2">
    <source>
        <dbReference type="EMBL" id="KAK6346065.1"/>
    </source>
</evidence>
<dbReference type="AlphaFoldDB" id="A0AAV9UQN6"/>
<dbReference type="Proteomes" id="UP001373714">
    <property type="component" value="Unassembled WGS sequence"/>
</dbReference>
<comment type="caution">
    <text evidence="2">The sequence shown here is derived from an EMBL/GenBank/DDBJ whole genome shotgun (WGS) entry which is preliminary data.</text>
</comment>
<protein>
    <submittedName>
        <fullName evidence="2">Uncharacterized protein</fullName>
    </submittedName>
</protein>
<gene>
    <name evidence="2" type="ORF">TWF730_010399</name>
</gene>
<dbReference type="EMBL" id="JAVHNS010000008">
    <property type="protein sequence ID" value="KAK6346065.1"/>
    <property type="molecule type" value="Genomic_DNA"/>
</dbReference>
<organism evidence="2 3">
    <name type="scientific">Orbilia blumenaviensis</name>
    <dbReference type="NCBI Taxonomy" id="1796055"/>
    <lineage>
        <taxon>Eukaryota</taxon>
        <taxon>Fungi</taxon>
        <taxon>Dikarya</taxon>
        <taxon>Ascomycota</taxon>
        <taxon>Pezizomycotina</taxon>
        <taxon>Orbiliomycetes</taxon>
        <taxon>Orbiliales</taxon>
        <taxon>Orbiliaceae</taxon>
        <taxon>Orbilia</taxon>
    </lineage>
</organism>
<sequence length="119" mass="13561">MAIRSKINYKGLRALRKNIFCRLEYQGVVPRYLPHQMQQRFNTQLSENKPTELQKAKPGESADDKSKTSVKRLTVAEADEALRLSMRDIDGGGECSLEMEGGKFVGLRRGVKDNMFRLI</sequence>
<evidence type="ECO:0000313" key="3">
    <source>
        <dbReference type="Proteomes" id="UP001373714"/>
    </source>
</evidence>
<evidence type="ECO:0000256" key="1">
    <source>
        <dbReference type="SAM" id="MobiDB-lite"/>
    </source>
</evidence>
<name>A0AAV9UQN6_9PEZI</name>
<reference evidence="2 3" key="1">
    <citation type="submission" date="2019-10" db="EMBL/GenBank/DDBJ databases">
        <authorList>
            <person name="Palmer J.M."/>
        </authorList>
    </citation>
    <scope>NUCLEOTIDE SEQUENCE [LARGE SCALE GENOMIC DNA]</scope>
    <source>
        <strain evidence="2 3">TWF730</strain>
    </source>
</reference>
<feature type="compositionally biased region" description="Basic and acidic residues" evidence="1">
    <location>
        <begin position="49"/>
        <end position="67"/>
    </location>
</feature>
<feature type="region of interest" description="Disordered" evidence="1">
    <location>
        <begin position="41"/>
        <end position="70"/>
    </location>
</feature>
<accession>A0AAV9UQN6</accession>
<proteinExistence type="predicted"/>
<keyword evidence="3" id="KW-1185">Reference proteome</keyword>